<dbReference type="Proteomes" id="UP000464688">
    <property type="component" value="Chromosome"/>
</dbReference>
<dbReference type="InterPro" id="IPR046913">
    <property type="entry name" value="ABC-3C_CTD7"/>
</dbReference>
<dbReference type="AlphaFoldDB" id="A0AAJ4B290"/>
<protein>
    <recommendedName>
        <fullName evidence="1">ABC-three component systems C-terminal domain-containing protein</fullName>
    </recommendedName>
</protein>
<sequence>MTNPISNFSVDLWKTFANWIDVIEAGLVDLSKTRFRLYVLQDKDGEFANSLHFAHTKVLVDRVVQEIRDAYAAEKPEQCKPYIERFLDYDETKRADLVMAFELETGNDDLIGRISNFFALTVPDDRLEDACNVAIGWVKNNSDALIAARQYPALSRNAFKDYMSTFVSRSALNLLKTYTVPAPSEDEIEECRPLALTLLRQLDLIDKAGDGFEAVSDFLQSKTNKVRWGEKGLVCDQDFEAFRKTLFDKWELLNKKTNMAYPTASEQDKGQMLKMECMLISEPLDGTEPPRFFVRGTYQEFANVKKVGWHPRYLNLLED</sequence>
<evidence type="ECO:0000313" key="2">
    <source>
        <dbReference type="EMBL" id="QHF08406.1"/>
    </source>
</evidence>
<evidence type="ECO:0000313" key="3">
    <source>
        <dbReference type="Proteomes" id="UP000464688"/>
    </source>
</evidence>
<proteinExistence type="predicted"/>
<dbReference type="Pfam" id="PF20283">
    <property type="entry name" value="CTD7"/>
    <property type="match status" value="1"/>
</dbReference>
<organism evidence="2 3">
    <name type="scientific">Pseudomonas syringae UB303</name>
    <dbReference type="NCBI Taxonomy" id="1357287"/>
    <lineage>
        <taxon>Bacteria</taxon>
        <taxon>Pseudomonadati</taxon>
        <taxon>Pseudomonadota</taxon>
        <taxon>Gammaproteobacteria</taxon>
        <taxon>Pseudomonadales</taxon>
        <taxon>Pseudomonadaceae</taxon>
        <taxon>Pseudomonas</taxon>
        <taxon>Pseudomonas syringae</taxon>
    </lineage>
</organism>
<reference evidence="2 3" key="1">
    <citation type="journal article" date="2014" name="Genome Announc.">
        <title>Draft Genome Sequences of a Phylogenetically Diverse Suite of Pseudomonas syringae Strains from Multiple Source Populations.</title>
        <authorList>
            <person name="Baltrus D.A."/>
            <person name="Yourstone S."/>
            <person name="Lind A."/>
            <person name="Guilbaud C."/>
            <person name="Sands D.C."/>
            <person name="Jones C.D."/>
            <person name="Morris C.E."/>
            <person name="Dangl J.L."/>
        </authorList>
    </citation>
    <scope>NUCLEOTIDE SEQUENCE [LARGE SCALE GENOMIC DNA]</scope>
    <source>
        <strain evidence="2 3">UB303</strain>
    </source>
</reference>
<evidence type="ECO:0000259" key="1">
    <source>
        <dbReference type="Pfam" id="PF20283"/>
    </source>
</evidence>
<feature type="domain" description="ABC-three component systems C-terminal" evidence="1">
    <location>
        <begin position="200"/>
        <end position="316"/>
    </location>
</feature>
<name>A0AAJ4B290_PSESX</name>
<accession>A0AAJ4B290</accession>
<dbReference type="RefSeq" id="WP_146091443.1">
    <property type="nucleotide sequence ID" value="NZ_CP047267.1"/>
</dbReference>
<dbReference type="EMBL" id="CP047267">
    <property type="protein sequence ID" value="QHF08406.1"/>
    <property type="molecule type" value="Genomic_DNA"/>
</dbReference>
<gene>
    <name evidence="2" type="ORF">N026_13250</name>
</gene>